<feature type="region of interest" description="Disordered" evidence="1">
    <location>
        <begin position="21"/>
        <end position="91"/>
    </location>
</feature>
<organism evidence="2 3">
    <name type="scientific">Streptomyces alboflavus</name>
    <dbReference type="NCBI Taxonomy" id="67267"/>
    <lineage>
        <taxon>Bacteria</taxon>
        <taxon>Bacillati</taxon>
        <taxon>Actinomycetota</taxon>
        <taxon>Actinomycetes</taxon>
        <taxon>Kitasatosporales</taxon>
        <taxon>Streptomycetaceae</taxon>
        <taxon>Streptomyces</taxon>
    </lineage>
</organism>
<sequence length="338" mass="36586">MRKAWWVGVLLGALLVGGCGDPGSDGEGGQGAPPAPAPGDPTDGASQTTRGRAEADRGARAKGDEPRGGKRDQAGGGRKNAPTAPRPTTRPKVLYLGDSLAMENQRVLGTLLRDQVGARYTSAPYSGTTLCDYLEGTGKDSLVPDRHKAATLVRELRPDYVVLQFWGNAWGYTPCMEGITYDKARGRYFSRYAADARRLTGQITDAAREAGGKRPKVVWVSQGPDPMTPDRVRRVNALYRQQAAATGDLVSDAGRSVSPAAARHTWVEKLPCTAYERAHRAYCTEPERDRTALHRSDDPLHFCLAPTTAKSRPCPVRSPGIRRITQAVADTLRAHETR</sequence>
<dbReference type="Gene3D" id="3.40.50.1110">
    <property type="entry name" value="SGNH hydrolase"/>
    <property type="match status" value="1"/>
</dbReference>
<keyword evidence="3" id="KW-1185">Reference proteome</keyword>
<gene>
    <name evidence="2" type="ORF">SMD44_04551</name>
</gene>
<dbReference type="eggNOG" id="ENOG5030QZK">
    <property type="taxonomic scope" value="Bacteria"/>
</dbReference>
<name>A0A1Z1WF50_9ACTN</name>
<proteinExistence type="predicted"/>
<accession>A0A1Z1WF50</accession>
<dbReference type="AlphaFoldDB" id="A0A1Z1WF50"/>
<evidence type="ECO:0000313" key="2">
    <source>
        <dbReference type="EMBL" id="ARX85093.1"/>
    </source>
</evidence>
<dbReference type="SUPFAM" id="SSF52266">
    <property type="entry name" value="SGNH hydrolase"/>
    <property type="match status" value="1"/>
</dbReference>
<dbReference type="EMBL" id="CP021748">
    <property type="protein sequence ID" value="ARX85093.1"/>
    <property type="molecule type" value="Genomic_DNA"/>
</dbReference>
<evidence type="ECO:0000256" key="1">
    <source>
        <dbReference type="SAM" id="MobiDB-lite"/>
    </source>
</evidence>
<feature type="compositionally biased region" description="Low complexity" evidence="1">
    <location>
        <begin position="81"/>
        <end position="91"/>
    </location>
</feature>
<dbReference type="Proteomes" id="UP000195880">
    <property type="component" value="Chromosome"/>
</dbReference>
<dbReference type="RefSeq" id="WP_087885084.1">
    <property type="nucleotide sequence ID" value="NZ_CP021748.1"/>
</dbReference>
<dbReference type="PROSITE" id="PS51257">
    <property type="entry name" value="PROKAR_LIPOPROTEIN"/>
    <property type="match status" value="1"/>
</dbReference>
<dbReference type="OrthoDB" id="3538536at2"/>
<feature type="compositionally biased region" description="Gly residues" evidence="1">
    <location>
        <begin position="21"/>
        <end position="31"/>
    </location>
</feature>
<dbReference type="InterPro" id="IPR036514">
    <property type="entry name" value="SGNH_hydro_sf"/>
</dbReference>
<reference evidence="2 3" key="1">
    <citation type="submission" date="2017-05" db="EMBL/GenBank/DDBJ databases">
        <title>Streptomyces alboflavus Genome sequencing and assembly.</title>
        <authorList>
            <person name="Wang Y."/>
            <person name="Du B."/>
            <person name="Ding Y."/>
            <person name="Liu H."/>
            <person name="Hou Q."/>
            <person name="Liu K."/>
            <person name="Wang C."/>
            <person name="Yao L."/>
        </authorList>
    </citation>
    <scope>NUCLEOTIDE SEQUENCE [LARGE SCALE GENOMIC DNA]</scope>
    <source>
        <strain evidence="2 3">MDJK44</strain>
    </source>
</reference>
<evidence type="ECO:0008006" key="4">
    <source>
        <dbReference type="Google" id="ProtNLM"/>
    </source>
</evidence>
<feature type="compositionally biased region" description="Basic and acidic residues" evidence="1">
    <location>
        <begin position="51"/>
        <end position="73"/>
    </location>
</feature>
<evidence type="ECO:0000313" key="3">
    <source>
        <dbReference type="Proteomes" id="UP000195880"/>
    </source>
</evidence>
<dbReference type="KEGG" id="salf:SMD44_04551"/>
<protein>
    <recommendedName>
        <fullName evidence="4">Lipoprotein</fullName>
    </recommendedName>
</protein>